<feature type="signal peptide" evidence="1">
    <location>
        <begin position="1"/>
        <end position="22"/>
    </location>
</feature>
<keyword evidence="3" id="KW-1185">Reference proteome</keyword>
<proteinExistence type="predicted"/>
<dbReference type="RefSeq" id="WP_343332620.1">
    <property type="nucleotide sequence ID" value="NZ_JAPOHD010000015.1"/>
</dbReference>
<gene>
    <name evidence="2" type="ORF">OU798_08025</name>
</gene>
<evidence type="ECO:0000256" key="1">
    <source>
        <dbReference type="SAM" id="SignalP"/>
    </source>
</evidence>
<dbReference type="AlphaFoldDB" id="A0A9X3F5N7"/>
<feature type="chain" id="PRO_5040855071" description="DUF4402 domain-containing protein" evidence="1">
    <location>
        <begin position="23"/>
        <end position="189"/>
    </location>
</feature>
<evidence type="ECO:0000313" key="3">
    <source>
        <dbReference type="Proteomes" id="UP001145087"/>
    </source>
</evidence>
<keyword evidence="1" id="KW-0732">Signal</keyword>
<evidence type="ECO:0008006" key="4">
    <source>
        <dbReference type="Google" id="ProtNLM"/>
    </source>
</evidence>
<accession>A0A9X3F5N7</accession>
<sequence length="189" mass="20120">MKLKATILTLLFISFVSFSVYAQNSAVSHKINVDVPEVALLGLVAESSKEITVSAVAPNEAGSAVDFSLKNKDHIWINYSSILSKSTQKRKVIATVQGEIPAGVTLNVQASEYSGAGKGKLGKSAGVVTLSNQPTDVIVDIGSCFTGKGVNNGHYLTYQLQQKTSSVDYAQLSQSQIAVNVVYTLTDYN</sequence>
<dbReference type="Proteomes" id="UP001145087">
    <property type="component" value="Unassembled WGS sequence"/>
</dbReference>
<reference evidence="2" key="1">
    <citation type="submission" date="2022-11" db="EMBL/GenBank/DDBJ databases">
        <title>Marilongibacter aestuarii gen. nov., sp. nov., isolated from tidal flat sediment.</title>
        <authorList>
            <person name="Jiayan W."/>
        </authorList>
    </citation>
    <scope>NUCLEOTIDE SEQUENCE</scope>
    <source>
        <strain evidence="2">Z1-6</strain>
    </source>
</reference>
<protein>
    <recommendedName>
        <fullName evidence="4">DUF4402 domain-containing protein</fullName>
    </recommendedName>
</protein>
<name>A0A9X3F5N7_9BACT</name>
<dbReference type="EMBL" id="JAPOHD010000015">
    <property type="protein sequence ID" value="MCY1720287.1"/>
    <property type="molecule type" value="Genomic_DNA"/>
</dbReference>
<evidence type="ECO:0000313" key="2">
    <source>
        <dbReference type="EMBL" id="MCY1720287.1"/>
    </source>
</evidence>
<comment type="caution">
    <text evidence="2">The sequence shown here is derived from an EMBL/GenBank/DDBJ whole genome shotgun (WGS) entry which is preliminary data.</text>
</comment>
<organism evidence="2 3">
    <name type="scientific">Draconibacterium aestuarii</name>
    <dbReference type="NCBI Taxonomy" id="2998507"/>
    <lineage>
        <taxon>Bacteria</taxon>
        <taxon>Pseudomonadati</taxon>
        <taxon>Bacteroidota</taxon>
        <taxon>Bacteroidia</taxon>
        <taxon>Marinilabiliales</taxon>
        <taxon>Prolixibacteraceae</taxon>
        <taxon>Draconibacterium</taxon>
    </lineage>
</organism>